<dbReference type="GO" id="GO:0009098">
    <property type="term" value="P:L-leucine biosynthetic process"/>
    <property type="evidence" value="ECO:0007669"/>
    <property type="project" value="UniProtKB-UniPathway"/>
</dbReference>
<evidence type="ECO:0000313" key="17">
    <source>
        <dbReference type="Proteomes" id="UP000054266"/>
    </source>
</evidence>
<evidence type="ECO:0000256" key="11">
    <source>
        <dbReference type="ARBA" id="ARBA00023211"/>
    </source>
</evidence>
<dbReference type="Pfam" id="PF00180">
    <property type="entry name" value="Iso_dh"/>
    <property type="match status" value="1"/>
</dbReference>
<dbReference type="GO" id="GO:0000287">
    <property type="term" value="F:magnesium ion binding"/>
    <property type="evidence" value="ECO:0007669"/>
    <property type="project" value="InterPro"/>
</dbReference>
<dbReference type="HOGENOM" id="CLU_031953_0_3_1"/>
<evidence type="ECO:0000256" key="3">
    <source>
        <dbReference type="ARBA" id="ARBA00011738"/>
    </source>
</evidence>
<comment type="cofactor">
    <cofactor evidence="14">
        <name>Mg(2+)</name>
        <dbReference type="ChEBI" id="CHEBI:18420"/>
    </cofactor>
    <cofactor evidence="14">
        <name>Mn(2+)</name>
        <dbReference type="ChEBI" id="CHEBI:29035"/>
    </cofactor>
    <text evidence="14">Binds 1 Mg(2+) or Mn(2+) ion per subunit.</text>
</comment>
<evidence type="ECO:0000259" key="15">
    <source>
        <dbReference type="SMART" id="SM01329"/>
    </source>
</evidence>
<comment type="function">
    <text evidence="14">Catalyzes the oxidation of 3-carboxy-2-hydroxy-4-methylpentanoate (3-isopropylmalate) to 3-carboxy-4-methyl-2-oxopentanoate. The product decarboxylates to 4-methyl-2 oxopentanoate.</text>
</comment>
<dbReference type="AlphaFoldDB" id="A0A0D2G1V8"/>
<dbReference type="InterPro" id="IPR024084">
    <property type="entry name" value="IsoPropMal-DH-like_dom"/>
</dbReference>
<dbReference type="FunFam" id="3.40.718.10:FF:000006">
    <property type="entry name" value="3-isopropylmalate dehydrogenase"/>
    <property type="match status" value="1"/>
</dbReference>
<evidence type="ECO:0000256" key="2">
    <source>
        <dbReference type="ARBA" id="ARBA00007769"/>
    </source>
</evidence>
<dbReference type="InterPro" id="IPR019818">
    <property type="entry name" value="IsoCit/isopropylmalate_DH_CS"/>
</dbReference>
<keyword evidence="11" id="KW-0464">Manganese</keyword>
<dbReference type="PANTHER" id="PTHR42979:SF4">
    <property type="entry name" value="3-ISOPROPYLMALATE DEHYDROGENASE"/>
    <property type="match status" value="1"/>
</dbReference>
<keyword evidence="17" id="KW-1185">Reference proteome</keyword>
<gene>
    <name evidence="16" type="ORF">PV04_08257</name>
</gene>
<evidence type="ECO:0000256" key="14">
    <source>
        <dbReference type="RuleBase" id="RU004445"/>
    </source>
</evidence>
<dbReference type="SMART" id="SM01329">
    <property type="entry name" value="Iso_dh"/>
    <property type="match status" value="1"/>
</dbReference>
<comment type="similarity">
    <text evidence="2 13">Belongs to the isocitrate and isopropylmalate dehydrogenases family.</text>
</comment>
<comment type="cofactor">
    <cofactor evidence="1">
        <name>Mn(2+)</name>
        <dbReference type="ChEBI" id="CHEBI:29035"/>
    </cofactor>
</comment>
<keyword evidence="10 14" id="KW-0520">NAD</keyword>
<evidence type="ECO:0000256" key="5">
    <source>
        <dbReference type="ARBA" id="ARBA00022430"/>
    </source>
</evidence>
<accession>A0A0D2G1V8</accession>
<dbReference type="NCBIfam" id="TIGR00169">
    <property type="entry name" value="leuB"/>
    <property type="match status" value="1"/>
</dbReference>
<dbReference type="PROSITE" id="PS00470">
    <property type="entry name" value="IDH_IMDH"/>
    <property type="match status" value="1"/>
</dbReference>
<comment type="pathway">
    <text evidence="14">Amino-acid biosynthesis; L-leucine biosynthesis; L-leucine from 3-methyl-2-oxobutanoate: step 3/4.</text>
</comment>
<dbReference type="GO" id="GO:0003862">
    <property type="term" value="F:3-isopropylmalate dehydrogenase activity"/>
    <property type="evidence" value="ECO:0007669"/>
    <property type="project" value="UniProtKB-EC"/>
</dbReference>
<dbReference type="Gene3D" id="3.40.718.10">
    <property type="entry name" value="Isopropylmalate Dehydrogenase"/>
    <property type="match status" value="1"/>
</dbReference>
<evidence type="ECO:0000256" key="9">
    <source>
        <dbReference type="ARBA" id="ARBA00023002"/>
    </source>
</evidence>
<dbReference type="SUPFAM" id="SSF53659">
    <property type="entry name" value="Isocitrate/Isopropylmalate dehydrogenase-like"/>
    <property type="match status" value="1"/>
</dbReference>
<dbReference type="UniPathway" id="UPA00048">
    <property type="reaction ID" value="UER00072"/>
</dbReference>
<dbReference type="EC" id="1.1.1.85" evidence="4 14"/>
<evidence type="ECO:0000256" key="10">
    <source>
        <dbReference type="ARBA" id="ARBA00023027"/>
    </source>
</evidence>
<reference evidence="16 17" key="1">
    <citation type="submission" date="2015-01" db="EMBL/GenBank/DDBJ databases">
        <title>The Genome Sequence of Capronia semiimmersa CBS27337.</title>
        <authorList>
            <consortium name="The Broad Institute Genomics Platform"/>
            <person name="Cuomo C."/>
            <person name="de Hoog S."/>
            <person name="Gorbushina A."/>
            <person name="Stielow B."/>
            <person name="Teixiera M."/>
            <person name="Abouelleil A."/>
            <person name="Chapman S.B."/>
            <person name="Priest M."/>
            <person name="Young S.K."/>
            <person name="Wortman J."/>
            <person name="Nusbaum C."/>
            <person name="Birren B."/>
        </authorList>
    </citation>
    <scope>NUCLEOTIDE SEQUENCE [LARGE SCALE GENOMIC DNA]</scope>
    <source>
        <strain evidence="16 17">CBS 27337</strain>
    </source>
</reference>
<feature type="domain" description="Isopropylmalate dehydrogenase-like" evidence="15">
    <location>
        <begin position="5"/>
        <end position="366"/>
    </location>
</feature>
<keyword evidence="8" id="KW-0460">Magnesium</keyword>
<sequence length="393" mass="41956">MPSFKILVLPGDHIGAEVIREAVKVLRTVESHPSVAKQNIKFDLDFDLLGGQSIDVHGIPLTPQVIEKAKNSVAVLFGAVGGPKWGMTGALRPETSVLDLRRALNCWANIRPCKIPSPGAAKCSPLKESIVQGTDFIILRENLGGVYFGEKKEEPDYAHDVWGYNRWEIERISRMAAYLARKHGGAKGPSKITSVDKANVLAVCRLWREAVTTIRDREFADIPLTHQLSDSLALIMVKNPRSLNGIVLCDNIFGDLFSDEAAAVSGSLGFSPSACLSGIPGEPLATGMYEPSHGSAPDLPPNRANPIATIQSAAMMLRYSCDLDWLADAIDQAISVALDDKAAGGLEVRTGDIGGTATTTEMGDAVVTALLQVLGKAETNSTSQASATESARL</sequence>
<name>A0A0D2G1V8_9EURO</name>
<keyword evidence="6" id="KW-0028">Amino-acid biosynthesis</keyword>
<evidence type="ECO:0000256" key="8">
    <source>
        <dbReference type="ARBA" id="ARBA00022842"/>
    </source>
</evidence>
<organism evidence="16 17">
    <name type="scientific">Phialophora macrospora</name>
    <dbReference type="NCBI Taxonomy" id="1851006"/>
    <lineage>
        <taxon>Eukaryota</taxon>
        <taxon>Fungi</taxon>
        <taxon>Dikarya</taxon>
        <taxon>Ascomycota</taxon>
        <taxon>Pezizomycotina</taxon>
        <taxon>Eurotiomycetes</taxon>
        <taxon>Chaetothyriomycetidae</taxon>
        <taxon>Chaetothyriales</taxon>
        <taxon>Herpotrichiellaceae</taxon>
        <taxon>Phialophora</taxon>
    </lineage>
</organism>
<evidence type="ECO:0000256" key="13">
    <source>
        <dbReference type="RuleBase" id="RU004443"/>
    </source>
</evidence>
<evidence type="ECO:0000256" key="6">
    <source>
        <dbReference type="ARBA" id="ARBA00022605"/>
    </source>
</evidence>
<proteinExistence type="inferred from homology"/>
<dbReference type="Proteomes" id="UP000054266">
    <property type="component" value="Unassembled WGS sequence"/>
</dbReference>
<keyword evidence="9 13" id="KW-0560">Oxidoreductase</keyword>
<dbReference type="GO" id="GO:0005829">
    <property type="term" value="C:cytosol"/>
    <property type="evidence" value="ECO:0007669"/>
    <property type="project" value="TreeGrafter"/>
</dbReference>
<evidence type="ECO:0000313" key="16">
    <source>
        <dbReference type="EMBL" id="KIW66049.1"/>
    </source>
</evidence>
<evidence type="ECO:0000256" key="4">
    <source>
        <dbReference type="ARBA" id="ARBA00013101"/>
    </source>
</evidence>
<dbReference type="GO" id="GO:0051287">
    <property type="term" value="F:NAD binding"/>
    <property type="evidence" value="ECO:0007669"/>
    <property type="project" value="InterPro"/>
</dbReference>
<dbReference type="PANTHER" id="PTHR42979">
    <property type="entry name" value="3-ISOPROPYLMALATE DEHYDROGENASE"/>
    <property type="match status" value="1"/>
</dbReference>
<dbReference type="EMBL" id="KN846960">
    <property type="protein sequence ID" value="KIW66049.1"/>
    <property type="molecule type" value="Genomic_DNA"/>
</dbReference>
<evidence type="ECO:0000256" key="7">
    <source>
        <dbReference type="ARBA" id="ARBA00022723"/>
    </source>
</evidence>
<keyword evidence="7 14" id="KW-0479">Metal-binding</keyword>
<evidence type="ECO:0000256" key="1">
    <source>
        <dbReference type="ARBA" id="ARBA00001936"/>
    </source>
</evidence>
<comment type="subunit">
    <text evidence="3 14">Homodimer.</text>
</comment>
<protein>
    <recommendedName>
        <fullName evidence="4 14">3-isopropylmalate dehydrogenase</fullName>
        <ecNumber evidence="4 14">1.1.1.85</ecNumber>
    </recommendedName>
</protein>
<keyword evidence="12 14" id="KW-0100">Branched-chain amino acid biosynthesis</keyword>
<evidence type="ECO:0000256" key="12">
    <source>
        <dbReference type="ARBA" id="ARBA00023304"/>
    </source>
</evidence>
<comment type="catalytic activity">
    <reaction evidence="14">
        <text>(2R,3S)-3-isopropylmalate + NAD(+) = 4-methyl-2-oxopentanoate + CO2 + NADH</text>
        <dbReference type="Rhea" id="RHEA:32271"/>
        <dbReference type="ChEBI" id="CHEBI:16526"/>
        <dbReference type="ChEBI" id="CHEBI:17865"/>
        <dbReference type="ChEBI" id="CHEBI:35121"/>
        <dbReference type="ChEBI" id="CHEBI:57540"/>
        <dbReference type="ChEBI" id="CHEBI:57945"/>
        <dbReference type="EC" id="1.1.1.85"/>
    </reaction>
</comment>
<dbReference type="STRING" id="5601.A0A0D2G1V8"/>
<keyword evidence="5 14" id="KW-0432">Leucine biosynthesis</keyword>
<dbReference type="InterPro" id="IPR004429">
    <property type="entry name" value="Isopropylmalate_DH"/>
</dbReference>